<feature type="transmembrane region" description="Helical" evidence="1">
    <location>
        <begin position="43"/>
        <end position="62"/>
    </location>
</feature>
<feature type="transmembrane region" description="Helical" evidence="1">
    <location>
        <begin position="244"/>
        <end position="262"/>
    </location>
</feature>
<feature type="transmembrane region" description="Helical" evidence="1">
    <location>
        <begin position="217"/>
        <end position="238"/>
    </location>
</feature>
<name>A0A0F9Q8V3_9ZZZZ</name>
<organism evidence="3">
    <name type="scientific">marine sediment metagenome</name>
    <dbReference type="NCBI Taxonomy" id="412755"/>
    <lineage>
        <taxon>unclassified sequences</taxon>
        <taxon>metagenomes</taxon>
        <taxon>ecological metagenomes</taxon>
    </lineage>
</organism>
<evidence type="ECO:0000259" key="2">
    <source>
        <dbReference type="Pfam" id="PF02517"/>
    </source>
</evidence>
<gene>
    <name evidence="3" type="ORF">LCGC14_0733750</name>
</gene>
<sequence>MTFYLLALSIICVFPYCKISIMRQPLWHYLLALGVVSAYFQGYINLYALLFTGLYVVLYYCVQNTKRAIIRAILSTVFIVSSLALALHWVPGFNNLPIVIDERITSDAITFTLYANFDKAMAGLFLCAYFFSNLDSNKKPLKADSNKAGPLNVKQPIFIIIATVLASLTAALMLGLVNFNPKVPNFWLVFIAINLLFTCVAEEALFRGLLQTKLSKIITPTRLAILAPVITAGIFALAHFAGGINYVLVSFIAGLGYGYVFYKTQRLEWAILCHWLVNVCHFFLFTYPMLSKI</sequence>
<protein>
    <recommendedName>
        <fullName evidence="2">CAAX prenyl protease 2/Lysostaphin resistance protein A-like domain-containing protein</fullName>
    </recommendedName>
</protein>
<keyword evidence="1" id="KW-1133">Transmembrane helix</keyword>
<feature type="transmembrane region" description="Helical" evidence="1">
    <location>
        <begin position="157"/>
        <end position="179"/>
    </location>
</feature>
<dbReference type="EMBL" id="LAZR01001708">
    <property type="protein sequence ID" value="KKN40395.1"/>
    <property type="molecule type" value="Genomic_DNA"/>
</dbReference>
<dbReference type="GO" id="GO:0004175">
    <property type="term" value="F:endopeptidase activity"/>
    <property type="evidence" value="ECO:0007669"/>
    <property type="project" value="UniProtKB-ARBA"/>
</dbReference>
<feature type="domain" description="CAAX prenyl protease 2/Lysostaphin resistance protein A-like" evidence="2">
    <location>
        <begin position="186"/>
        <end position="279"/>
    </location>
</feature>
<evidence type="ECO:0000256" key="1">
    <source>
        <dbReference type="SAM" id="Phobius"/>
    </source>
</evidence>
<feature type="transmembrane region" description="Helical" evidence="1">
    <location>
        <begin position="269"/>
        <end position="290"/>
    </location>
</feature>
<accession>A0A0F9Q8V3</accession>
<dbReference type="GO" id="GO:0080120">
    <property type="term" value="P:CAAX-box protein maturation"/>
    <property type="evidence" value="ECO:0007669"/>
    <property type="project" value="UniProtKB-ARBA"/>
</dbReference>
<feature type="transmembrane region" description="Helical" evidence="1">
    <location>
        <begin position="111"/>
        <end position="132"/>
    </location>
</feature>
<keyword evidence="1" id="KW-0812">Transmembrane</keyword>
<keyword evidence="1" id="KW-0472">Membrane</keyword>
<feature type="transmembrane region" description="Helical" evidence="1">
    <location>
        <begin position="69"/>
        <end position="91"/>
    </location>
</feature>
<evidence type="ECO:0000313" key="3">
    <source>
        <dbReference type="EMBL" id="KKN40395.1"/>
    </source>
</evidence>
<dbReference type="AlphaFoldDB" id="A0A0F9Q8V3"/>
<comment type="caution">
    <text evidence="3">The sequence shown here is derived from an EMBL/GenBank/DDBJ whole genome shotgun (WGS) entry which is preliminary data.</text>
</comment>
<dbReference type="Pfam" id="PF02517">
    <property type="entry name" value="Rce1-like"/>
    <property type="match status" value="1"/>
</dbReference>
<reference evidence="3" key="1">
    <citation type="journal article" date="2015" name="Nature">
        <title>Complex archaea that bridge the gap between prokaryotes and eukaryotes.</title>
        <authorList>
            <person name="Spang A."/>
            <person name="Saw J.H."/>
            <person name="Jorgensen S.L."/>
            <person name="Zaremba-Niedzwiedzka K."/>
            <person name="Martijn J."/>
            <person name="Lind A.E."/>
            <person name="van Eijk R."/>
            <person name="Schleper C."/>
            <person name="Guy L."/>
            <person name="Ettema T.J."/>
        </authorList>
    </citation>
    <scope>NUCLEOTIDE SEQUENCE</scope>
</reference>
<proteinExistence type="predicted"/>
<feature type="transmembrane region" description="Helical" evidence="1">
    <location>
        <begin position="185"/>
        <end position="205"/>
    </location>
</feature>
<dbReference type="InterPro" id="IPR003675">
    <property type="entry name" value="Rce1/LyrA-like_dom"/>
</dbReference>